<dbReference type="EMBL" id="HAEB01010538">
    <property type="protein sequence ID" value="SBQ57065.1"/>
    <property type="molecule type" value="Transcribed_RNA"/>
</dbReference>
<reference evidence="1" key="2">
    <citation type="submission" date="2016-06" db="EMBL/GenBank/DDBJ databases">
        <title>The genome of a short-lived fish provides insights into sex chromosome evolution and the genetic control of aging.</title>
        <authorList>
            <person name="Reichwald K."/>
            <person name="Felder M."/>
            <person name="Petzold A."/>
            <person name="Koch P."/>
            <person name="Groth M."/>
            <person name="Platzer M."/>
        </authorList>
    </citation>
    <scope>NUCLEOTIDE SEQUENCE</scope>
    <source>
        <tissue evidence="1">Brain</tissue>
    </source>
</reference>
<accession>A0A1A8FCI5</accession>
<reference evidence="1" key="1">
    <citation type="submission" date="2016-05" db="EMBL/GenBank/DDBJ databases">
        <authorList>
            <person name="Lavstsen T."/>
            <person name="Jespersen J.S."/>
        </authorList>
    </citation>
    <scope>NUCLEOTIDE SEQUENCE</scope>
    <source>
        <tissue evidence="1">Brain</tissue>
    </source>
</reference>
<name>A0A1A8FCI5_9TELE</name>
<feature type="non-terminal residue" evidence="1">
    <location>
        <position position="68"/>
    </location>
</feature>
<sequence length="68" mass="7713">RGLHTDGTDCENARGCVHTRRYERGNYPWRPTETGHKQVHCAGAPFSRIRGGQLLSNIRAHRGVSWLD</sequence>
<evidence type="ECO:0000313" key="1">
    <source>
        <dbReference type="EMBL" id="SBQ57065.1"/>
    </source>
</evidence>
<organism evidence="1">
    <name type="scientific">Nothobranchius korthausae</name>
    <dbReference type="NCBI Taxonomy" id="1143690"/>
    <lineage>
        <taxon>Eukaryota</taxon>
        <taxon>Metazoa</taxon>
        <taxon>Chordata</taxon>
        <taxon>Craniata</taxon>
        <taxon>Vertebrata</taxon>
        <taxon>Euteleostomi</taxon>
        <taxon>Actinopterygii</taxon>
        <taxon>Neopterygii</taxon>
        <taxon>Teleostei</taxon>
        <taxon>Neoteleostei</taxon>
        <taxon>Acanthomorphata</taxon>
        <taxon>Ovalentaria</taxon>
        <taxon>Atherinomorphae</taxon>
        <taxon>Cyprinodontiformes</taxon>
        <taxon>Nothobranchiidae</taxon>
        <taxon>Nothobranchius</taxon>
    </lineage>
</organism>
<protein>
    <submittedName>
        <fullName evidence="1">Uncharacterized protein</fullName>
    </submittedName>
</protein>
<dbReference type="AlphaFoldDB" id="A0A1A8FCI5"/>
<feature type="non-terminal residue" evidence="1">
    <location>
        <position position="1"/>
    </location>
</feature>
<gene>
    <name evidence="1" type="primary">Nfu_g_1_012949</name>
</gene>
<proteinExistence type="predicted"/>